<gene>
    <name evidence="9" type="ORF">BXY45_101212</name>
</gene>
<feature type="transmembrane region" description="Helical" evidence="8">
    <location>
        <begin position="98"/>
        <end position="118"/>
    </location>
</feature>
<dbReference type="Gene3D" id="1.10.3470.10">
    <property type="entry name" value="ABC transporter involved in vitamin B12 uptake, BtuC"/>
    <property type="match status" value="1"/>
</dbReference>
<dbReference type="InterPro" id="IPR037294">
    <property type="entry name" value="ABC_BtuC-like"/>
</dbReference>
<feature type="transmembrane region" description="Helical" evidence="8">
    <location>
        <begin position="282"/>
        <end position="301"/>
    </location>
</feature>
<dbReference type="EMBL" id="QGDQ01000001">
    <property type="protein sequence ID" value="PWJ56237.1"/>
    <property type="molecule type" value="Genomic_DNA"/>
</dbReference>
<feature type="transmembrane region" description="Helical" evidence="8">
    <location>
        <begin position="124"/>
        <end position="143"/>
    </location>
</feature>
<proteinExistence type="inferred from homology"/>
<evidence type="ECO:0000256" key="6">
    <source>
        <dbReference type="ARBA" id="ARBA00022989"/>
    </source>
</evidence>
<organism evidence="9 10">
    <name type="scientific">Quadrisphaera granulorum</name>
    <dbReference type="NCBI Taxonomy" id="317664"/>
    <lineage>
        <taxon>Bacteria</taxon>
        <taxon>Bacillati</taxon>
        <taxon>Actinomycetota</taxon>
        <taxon>Actinomycetes</taxon>
        <taxon>Kineosporiales</taxon>
        <taxon>Kineosporiaceae</taxon>
        <taxon>Quadrisphaera</taxon>
    </lineage>
</organism>
<feature type="transmembrane region" description="Helical" evidence="8">
    <location>
        <begin position="150"/>
        <end position="173"/>
    </location>
</feature>
<dbReference type="Proteomes" id="UP000245469">
    <property type="component" value="Unassembled WGS sequence"/>
</dbReference>
<dbReference type="InterPro" id="IPR000522">
    <property type="entry name" value="ABC_transptr_permease_BtuC"/>
</dbReference>
<keyword evidence="7 8" id="KW-0472">Membrane</keyword>
<dbReference type="Pfam" id="PF01032">
    <property type="entry name" value="FecCD"/>
    <property type="match status" value="1"/>
</dbReference>
<accession>A0A316B143</accession>
<name>A0A316B143_9ACTN</name>
<feature type="transmembrane region" description="Helical" evidence="8">
    <location>
        <begin position="243"/>
        <end position="270"/>
    </location>
</feature>
<dbReference type="GO" id="GO:0022857">
    <property type="term" value="F:transmembrane transporter activity"/>
    <property type="evidence" value="ECO:0007669"/>
    <property type="project" value="InterPro"/>
</dbReference>
<evidence type="ECO:0000256" key="3">
    <source>
        <dbReference type="ARBA" id="ARBA00022448"/>
    </source>
</evidence>
<protein>
    <submittedName>
        <fullName evidence="9">Iron complex transport system permease protein</fullName>
    </submittedName>
</protein>
<reference evidence="9 10" key="1">
    <citation type="submission" date="2018-03" db="EMBL/GenBank/DDBJ databases">
        <title>Genomic Encyclopedia of Archaeal and Bacterial Type Strains, Phase II (KMG-II): from individual species to whole genera.</title>
        <authorList>
            <person name="Goeker M."/>
        </authorList>
    </citation>
    <scope>NUCLEOTIDE SEQUENCE [LARGE SCALE GENOMIC DNA]</scope>
    <source>
        <strain evidence="9 10">DSM 44889</strain>
    </source>
</reference>
<keyword evidence="6 8" id="KW-1133">Transmembrane helix</keyword>
<evidence type="ECO:0000256" key="8">
    <source>
        <dbReference type="SAM" id="Phobius"/>
    </source>
</evidence>
<keyword evidence="3" id="KW-0813">Transport</keyword>
<keyword evidence="10" id="KW-1185">Reference proteome</keyword>
<dbReference type="PANTHER" id="PTHR30472">
    <property type="entry name" value="FERRIC ENTEROBACTIN TRANSPORT SYSTEM PERMEASE PROTEIN"/>
    <property type="match status" value="1"/>
</dbReference>
<sequence>MRVPDAVRRRRSRTATVIGLLAVALGVTGCLSVSVGAVPIPMSSVPGALLGLGEPRHVTLVVDIRLPRAVCGLLVGLAFGMSGAIFQSLVRNELASPDVIGVTAGASAAAVLMIVVVGAGALQLSLAALVGGLGTAALVYLLAHQQGISGYRLILVGIGVAAALSAFTSYLLLRADITDLRRADAWLTGSLNNRDWEQVAPLALAMVALVPGALVLRRSLRGLQLGDDAAKALGLRVGAAKGAILVVGVALAAFATAAAGPVVFVAFVAAPVARRVLGNGDLALLTSGLFGALLVTVADLVARTAVDGVEMPVGVVTGLIGAPYLVWLLVRTNRSRDLA</sequence>
<keyword evidence="5 8" id="KW-0812">Transmembrane</keyword>
<dbReference type="GO" id="GO:0033214">
    <property type="term" value="P:siderophore-iron import into cell"/>
    <property type="evidence" value="ECO:0007669"/>
    <property type="project" value="TreeGrafter"/>
</dbReference>
<evidence type="ECO:0000256" key="2">
    <source>
        <dbReference type="ARBA" id="ARBA00007935"/>
    </source>
</evidence>
<evidence type="ECO:0000313" key="10">
    <source>
        <dbReference type="Proteomes" id="UP000245469"/>
    </source>
</evidence>
<evidence type="ECO:0000256" key="7">
    <source>
        <dbReference type="ARBA" id="ARBA00023136"/>
    </source>
</evidence>
<evidence type="ECO:0000256" key="5">
    <source>
        <dbReference type="ARBA" id="ARBA00022692"/>
    </source>
</evidence>
<dbReference type="AlphaFoldDB" id="A0A316B143"/>
<dbReference type="GO" id="GO:0005886">
    <property type="term" value="C:plasma membrane"/>
    <property type="evidence" value="ECO:0007669"/>
    <property type="project" value="UniProtKB-SubCell"/>
</dbReference>
<evidence type="ECO:0000256" key="4">
    <source>
        <dbReference type="ARBA" id="ARBA00022475"/>
    </source>
</evidence>
<evidence type="ECO:0000313" key="9">
    <source>
        <dbReference type="EMBL" id="PWJ56237.1"/>
    </source>
</evidence>
<dbReference type="RefSeq" id="WP_342799488.1">
    <property type="nucleotide sequence ID" value="NZ_QGDQ01000001.1"/>
</dbReference>
<keyword evidence="4" id="KW-1003">Cell membrane</keyword>
<comment type="caution">
    <text evidence="9">The sequence shown here is derived from an EMBL/GenBank/DDBJ whole genome shotgun (WGS) entry which is preliminary data.</text>
</comment>
<dbReference type="PROSITE" id="PS51257">
    <property type="entry name" value="PROKAR_LIPOPROTEIN"/>
    <property type="match status" value="1"/>
</dbReference>
<comment type="subcellular location">
    <subcellularLocation>
        <location evidence="1">Cell membrane</location>
        <topology evidence="1">Multi-pass membrane protein</topology>
    </subcellularLocation>
</comment>
<dbReference type="PANTHER" id="PTHR30472:SF24">
    <property type="entry name" value="FERRIC ENTEROBACTIN TRANSPORT SYSTEM PERMEASE PROTEIN FEPG"/>
    <property type="match status" value="1"/>
</dbReference>
<feature type="transmembrane region" description="Helical" evidence="8">
    <location>
        <begin position="313"/>
        <end position="330"/>
    </location>
</feature>
<comment type="similarity">
    <text evidence="2">Belongs to the binding-protein-dependent transport system permease family. FecCD subfamily.</text>
</comment>
<evidence type="ECO:0000256" key="1">
    <source>
        <dbReference type="ARBA" id="ARBA00004651"/>
    </source>
</evidence>
<dbReference type="CDD" id="cd06550">
    <property type="entry name" value="TM_ABC_iron-siderophores_like"/>
    <property type="match status" value="1"/>
</dbReference>
<feature type="transmembrane region" description="Helical" evidence="8">
    <location>
        <begin position="66"/>
        <end position="86"/>
    </location>
</feature>
<dbReference type="SUPFAM" id="SSF81345">
    <property type="entry name" value="ABC transporter involved in vitamin B12 uptake, BtuC"/>
    <property type="match status" value="1"/>
</dbReference>